<organism evidence="1">
    <name type="scientific">uncultured Sulfurovum sp</name>
    <dbReference type="NCBI Taxonomy" id="269237"/>
    <lineage>
        <taxon>Bacteria</taxon>
        <taxon>Pseudomonadati</taxon>
        <taxon>Campylobacterota</taxon>
        <taxon>Epsilonproteobacteria</taxon>
        <taxon>Campylobacterales</taxon>
        <taxon>Sulfurovaceae</taxon>
        <taxon>Sulfurovum</taxon>
        <taxon>environmental samples</taxon>
    </lineage>
</organism>
<name>A0A6S6RTL6_9BACT</name>
<proteinExistence type="predicted"/>
<protein>
    <submittedName>
        <fullName evidence="1">Uncharacterized protein</fullName>
    </submittedName>
</protein>
<sequence>MNYLHIKYERGLSFPDVIKKIPRITKENEVYHDGSIVFLKLQYKEKILGELFYDEQSNHYCYDPKFDSELQQTVGDTLRDEYHKQHKNMEHILERIDENIFENPDINFLKIFNEKEYFFNFTERNFSDGIDKYVKILASNHQEAIHLMLNSHYANNYFESYNKQKFIEKYALNKHHCIDVFSQNDKDFILMSKNEYGYDEKVVLDRNEVYDLAYKIFVEDGDEGSEITEVSRVNLESAGESEALNILREYSDYEVEDVGKDWNILISDKQFNMKSLDEKEIEDMNEDELLFILKDSNYKVLKYANEFKVEGRNERFNTIRQLSLSLNKEAETVLNNSVDDDIRRDK</sequence>
<gene>
    <name evidence="1" type="ORF">HELGO_WM11964</name>
</gene>
<accession>A0A6S6RTL6</accession>
<dbReference type="EMBL" id="CACVAP010000026">
    <property type="protein sequence ID" value="CAA6799787.1"/>
    <property type="molecule type" value="Genomic_DNA"/>
</dbReference>
<reference evidence="1" key="1">
    <citation type="submission" date="2020-01" db="EMBL/GenBank/DDBJ databases">
        <authorList>
            <person name="Meier V. D."/>
            <person name="Meier V D."/>
        </authorList>
    </citation>
    <scope>NUCLEOTIDE SEQUENCE</scope>
    <source>
        <strain evidence="1">HLG_WM_MAG_06</strain>
    </source>
</reference>
<dbReference type="AlphaFoldDB" id="A0A6S6RTL6"/>
<evidence type="ECO:0000313" key="1">
    <source>
        <dbReference type="EMBL" id="CAA6799787.1"/>
    </source>
</evidence>